<dbReference type="CDD" id="cd00403">
    <property type="entry name" value="Ribosomal_L1"/>
    <property type="match status" value="1"/>
</dbReference>
<dbReference type="FunFam" id="3.40.50.790:FF:000001">
    <property type="entry name" value="50S ribosomal protein L1"/>
    <property type="match status" value="1"/>
</dbReference>
<evidence type="ECO:0000256" key="3">
    <source>
        <dbReference type="ARBA" id="ARBA00022884"/>
    </source>
</evidence>
<keyword evidence="4" id="KW-0689">Ribosomal protein</keyword>
<name>A0A381Z510_9ZZZZ</name>
<dbReference type="InterPro" id="IPR023673">
    <property type="entry name" value="Ribosomal_uL1_CS"/>
</dbReference>
<gene>
    <name evidence="6" type="ORF">METZ01_LOCUS136711</name>
</gene>
<dbReference type="PROSITE" id="PS01199">
    <property type="entry name" value="RIBOSOMAL_L1"/>
    <property type="match status" value="1"/>
</dbReference>
<evidence type="ECO:0000256" key="1">
    <source>
        <dbReference type="ARBA" id="ARBA00010531"/>
    </source>
</evidence>
<dbReference type="EMBL" id="UINC01019828">
    <property type="protein sequence ID" value="SVA83857.1"/>
    <property type="molecule type" value="Genomic_DNA"/>
</dbReference>
<reference evidence="6" key="1">
    <citation type="submission" date="2018-05" db="EMBL/GenBank/DDBJ databases">
        <authorList>
            <person name="Lanie J.A."/>
            <person name="Ng W.-L."/>
            <person name="Kazmierczak K.M."/>
            <person name="Andrzejewski T.M."/>
            <person name="Davidsen T.M."/>
            <person name="Wayne K.J."/>
            <person name="Tettelin H."/>
            <person name="Glass J.I."/>
            <person name="Rusch D."/>
            <person name="Podicherti R."/>
            <person name="Tsui H.-C.T."/>
            <person name="Winkler M.E."/>
        </authorList>
    </citation>
    <scope>NUCLEOTIDE SEQUENCE</scope>
</reference>
<accession>A0A381Z510</accession>
<dbReference type="GO" id="GO:0006412">
    <property type="term" value="P:translation"/>
    <property type="evidence" value="ECO:0007669"/>
    <property type="project" value="InterPro"/>
</dbReference>
<evidence type="ECO:0000313" key="6">
    <source>
        <dbReference type="EMBL" id="SVA83857.1"/>
    </source>
</evidence>
<dbReference type="AlphaFoldDB" id="A0A381Z510"/>
<dbReference type="PIRSF" id="PIRSF002155">
    <property type="entry name" value="Ribosomal_L1"/>
    <property type="match status" value="1"/>
</dbReference>
<proteinExistence type="inferred from homology"/>
<dbReference type="InterPro" id="IPR005878">
    <property type="entry name" value="Ribosom_uL1_bac-type"/>
</dbReference>
<dbReference type="InterPro" id="IPR023674">
    <property type="entry name" value="Ribosomal_uL1-like"/>
</dbReference>
<sequence length="230" mass="24522">MVKGKRYTDAVVRFDQEHQHSAHEALELVKGFSGAKFDESIDVAIRLGVDPRKPEEMIRGTVALPSGTGKDVRIAVFAQGAAATAARDAGADYVGGDELAAEVEGGMLDFDVAIASPEMMPTVGKLGRVLGPRGLMPNPKTGTVTDDVAKAVEEFKGGKVEFRTDRYGNVHVPIGKVGFEVDAVHANLRAVVDELVRRKPSASKGRFVRKVSVSSTMGPGVRIDPVLIDE</sequence>
<keyword evidence="3" id="KW-0694">RNA-binding</keyword>
<dbReference type="NCBIfam" id="TIGR01169">
    <property type="entry name" value="rplA_bact"/>
    <property type="match status" value="1"/>
</dbReference>
<protein>
    <recommendedName>
        <fullName evidence="7">50S ribosomal protein L1</fullName>
    </recommendedName>
</protein>
<dbReference type="InterPro" id="IPR028364">
    <property type="entry name" value="Ribosomal_uL1/biogenesis"/>
</dbReference>
<dbReference type="InterPro" id="IPR016095">
    <property type="entry name" value="Ribosomal_uL1_3-a/b-sand"/>
</dbReference>
<dbReference type="Gene3D" id="3.40.50.790">
    <property type="match status" value="1"/>
</dbReference>
<dbReference type="GO" id="GO:0019843">
    <property type="term" value="F:rRNA binding"/>
    <property type="evidence" value="ECO:0007669"/>
    <property type="project" value="UniProtKB-KW"/>
</dbReference>
<dbReference type="PANTHER" id="PTHR36427:SF3">
    <property type="entry name" value="LARGE RIBOSOMAL SUBUNIT PROTEIN UL1M"/>
    <property type="match status" value="1"/>
</dbReference>
<dbReference type="Gene3D" id="3.30.190.20">
    <property type="match status" value="1"/>
</dbReference>
<dbReference type="Pfam" id="PF00687">
    <property type="entry name" value="Ribosomal_L1"/>
    <property type="match status" value="1"/>
</dbReference>
<dbReference type="SUPFAM" id="SSF56808">
    <property type="entry name" value="Ribosomal protein L1"/>
    <property type="match status" value="1"/>
</dbReference>
<evidence type="ECO:0008006" key="7">
    <source>
        <dbReference type="Google" id="ProtNLM"/>
    </source>
</evidence>
<evidence type="ECO:0000256" key="4">
    <source>
        <dbReference type="ARBA" id="ARBA00022980"/>
    </source>
</evidence>
<dbReference type="GO" id="GO:0015934">
    <property type="term" value="C:large ribosomal subunit"/>
    <property type="evidence" value="ECO:0007669"/>
    <property type="project" value="InterPro"/>
</dbReference>
<organism evidence="6">
    <name type="scientific">marine metagenome</name>
    <dbReference type="NCBI Taxonomy" id="408172"/>
    <lineage>
        <taxon>unclassified sequences</taxon>
        <taxon>metagenomes</taxon>
        <taxon>ecological metagenomes</taxon>
    </lineage>
</organism>
<dbReference type="GO" id="GO:0003735">
    <property type="term" value="F:structural constituent of ribosome"/>
    <property type="evidence" value="ECO:0007669"/>
    <property type="project" value="InterPro"/>
</dbReference>
<keyword evidence="2" id="KW-0699">rRNA-binding</keyword>
<evidence type="ECO:0000256" key="5">
    <source>
        <dbReference type="ARBA" id="ARBA00023274"/>
    </source>
</evidence>
<comment type="similarity">
    <text evidence="1">Belongs to the universal ribosomal protein uL1 family.</text>
</comment>
<dbReference type="PANTHER" id="PTHR36427">
    <property type="entry name" value="54S RIBOSOMAL PROTEIN L1, MITOCHONDRIAL"/>
    <property type="match status" value="1"/>
</dbReference>
<dbReference type="HAMAP" id="MF_01318_B">
    <property type="entry name" value="Ribosomal_uL1_B"/>
    <property type="match status" value="1"/>
</dbReference>
<evidence type="ECO:0000256" key="2">
    <source>
        <dbReference type="ARBA" id="ARBA00022730"/>
    </source>
</evidence>
<dbReference type="InterPro" id="IPR002143">
    <property type="entry name" value="Ribosomal_uL1"/>
</dbReference>
<keyword evidence="5" id="KW-0687">Ribonucleoprotein</keyword>